<comment type="caution">
    <text evidence="2">The sequence shown here is derived from an EMBL/GenBank/DDBJ whole genome shotgun (WGS) entry which is preliminary data.</text>
</comment>
<dbReference type="SMART" id="SM00530">
    <property type="entry name" value="HTH_XRE"/>
    <property type="match status" value="1"/>
</dbReference>
<dbReference type="CDD" id="cd00093">
    <property type="entry name" value="HTH_XRE"/>
    <property type="match status" value="1"/>
</dbReference>
<organism evidence="2 3">
    <name type="scientific">Actinomadura miaoliensis</name>
    <dbReference type="NCBI Taxonomy" id="430685"/>
    <lineage>
        <taxon>Bacteria</taxon>
        <taxon>Bacillati</taxon>
        <taxon>Actinomycetota</taxon>
        <taxon>Actinomycetes</taxon>
        <taxon>Streptosporangiales</taxon>
        <taxon>Thermomonosporaceae</taxon>
        <taxon>Actinomadura</taxon>
    </lineage>
</organism>
<evidence type="ECO:0000259" key="1">
    <source>
        <dbReference type="PROSITE" id="PS50943"/>
    </source>
</evidence>
<dbReference type="SUPFAM" id="SSF47413">
    <property type="entry name" value="lambda repressor-like DNA-binding domains"/>
    <property type="match status" value="1"/>
</dbReference>
<dbReference type="Pfam" id="PF13560">
    <property type="entry name" value="HTH_31"/>
    <property type="match status" value="1"/>
</dbReference>
<sequence length="416" mass="45068">MHEETTIGARLRALRRWRGMTQSQLADQAGLSTSFISMVEHGHRMLDRRSHISAVAAALRVSEADLTGQPYMTADDGENGPHAKIAAMRRALATNEVGDAVVDRARPLAQLEDIFYGRATVDLGDGRATTVPQLRQGSSLAALGGVLPDMIDEIHYRVATAPDERRRADALKLLIDVAHPAAFVCAILGYPDLARLAAGQAAEAARYLDDPTYQGVADFMRAMTAPRAGSWDRILKISEDAVDRLEPHITDEAGIQVYGMLHLTAAFAASANSYRMSSANAHLEEAADLAGRLSQGRNAFGLSFNSANVGVWQVMVAAEYGDYPTAVGLARDVDPSPLPANRQCQFHLEVGRSLAHQRGKERQAVMSLKQAENTAPQRMHNSTAARETVTYLLGRVRATGLARELRGMASRMGIPH</sequence>
<dbReference type="InterPro" id="IPR010982">
    <property type="entry name" value="Lambda_DNA-bd_dom_sf"/>
</dbReference>
<dbReference type="InterPro" id="IPR001387">
    <property type="entry name" value="Cro/C1-type_HTH"/>
</dbReference>
<reference evidence="3" key="1">
    <citation type="journal article" date="2019" name="Int. J. Syst. Evol. Microbiol.">
        <title>The Global Catalogue of Microorganisms (GCM) 10K type strain sequencing project: providing services to taxonomists for standard genome sequencing and annotation.</title>
        <authorList>
            <consortium name="The Broad Institute Genomics Platform"/>
            <consortium name="The Broad Institute Genome Sequencing Center for Infectious Disease"/>
            <person name="Wu L."/>
            <person name="Ma J."/>
        </authorList>
    </citation>
    <scope>NUCLEOTIDE SEQUENCE [LARGE SCALE GENOMIC DNA]</scope>
    <source>
        <strain evidence="3">JCM 16702</strain>
    </source>
</reference>
<protein>
    <submittedName>
        <fullName evidence="2">Helix-turn-helix transcriptional regulator</fullName>
    </submittedName>
</protein>
<dbReference type="Proteomes" id="UP001500683">
    <property type="component" value="Unassembled WGS sequence"/>
</dbReference>
<proteinExistence type="predicted"/>
<feature type="domain" description="HTH cro/C1-type" evidence="1">
    <location>
        <begin position="11"/>
        <end position="66"/>
    </location>
</feature>
<gene>
    <name evidence="2" type="ORF">GCM10022214_84490</name>
</gene>
<accession>A0ABP7X7J4</accession>
<dbReference type="PROSITE" id="PS50943">
    <property type="entry name" value="HTH_CROC1"/>
    <property type="match status" value="1"/>
</dbReference>
<dbReference type="Gene3D" id="1.10.260.40">
    <property type="entry name" value="lambda repressor-like DNA-binding domains"/>
    <property type="match status" value="1"/>
</dbReference>
<evidence type="ECO:0000313" key="2">
    <source>
        <dbReference type="EMBL" id="GAA4104845.1"/>
    </source>
</evidence>
<evidence type="ECO:0000313" key="3">
    <source>
        <dbReference type="Proteomes" id="UP001500683"/>
    </source>
</evidence>
<keyword evidence="3" id="KW-1185">Reference proteome</keyword>
<dbReference type="RefSeq" id="WP_344958928.1">
    <property type="nucleotide sequence ID" value="NZ_BAAAZG010000081.1"/>
</dbReference>
<dbReference type="EMBL" id="BAAAZG010000081">
    <property type="protein sequence ID" value="GAA4104845.1"/>
    <property type="molecule type" value="Genomic_DNA"/>
</dbReference>
<name>A0ABP7X7J4_9ACTN</name>